<dbReference type="GO" id="GO:0005634">
    <property type="term" value="C:nucleus"/>
    <property type="evidence" value="ECO:0007669"/>
    <property type="project" value="UniProtKB-SubCell"/>
</dbReference>
<proteinExistence type="inferred from homology"/>
<evidence type="ECO:0000313" key="18">
    <source>
        <dbReference type="EMBL" id="KAJ5316028.1"/>
    </source>
</evidence>
<evidence type="ECO:0000256" key="16">
    <source>
        <dbReference type="RuleBase" id="RU361141"/>
    </source>
</evidence>
<dbReference type="Pfam" id="PF09127">
    <property type="entry name" value="Leuk-A4-hydro_C"/>
    <property type="match status" value="1"/>
</dbReference>
<dbReference type="EC" id="3.3.2.10" evidence="16"/>
<dbReference type="FunFam" id="3.30.2010.30:FF:000001">
    <property type="entry name" value="Leukotriene A(4) hydrolase"/>
    <property type="match status" value="1"/>
</dbReference>
<evidence type="ECO:0000256" key="2">
    <source>
        <dbReference type="ARBA" id="ARBA00002142"/>
    </source>
</evidence>
<evidence type="ECO:0000256" key="10">
    <source>
        <dbReference type="ARBA" id="ARBA00022833"/>
    </source>
</evidence>
<evidence type="ECO:0000256" key="9">
    <source>
        <dbReference type="ARBA" id="ARBA00022801"/>
    </source>
</evidence>
<keyword evidence="7 16" id="KW-0645">Protease</keyword>
<evidence type="ECO:0000256" key="13">
    <source>
        <dbReference type="PIRSR" id="PIRSR612777-1"/>
    </source>
</evidence>
<keyword evidence="6 16" id="KW-0963">Cytoplasm</keyword>
<sequence length="613" mass="69897">MAVVTNLRDPNTLSNYNNWRSTHITANFDILFDQKKLVGNVVHRFKSTTDAESREIILDTSYLDIGSVKVNGQPSKWELMSPLAPFGTPLKISLDKAVELNETIEVDIAVKTTEKCTALQWLTPAQTSNKKHPYMFSQCQAIHARSIFPCQDTPDVKSTFDFNITSPLPVMTSGLPLRDSSENPQSGNRLYRFNQSVPIPSYLFAIASGDVSEAPIGPRSVVATSPDKLEDCKWELEADTETFITTIEKIVYPYAWGEYNVLILPPSFPYGGMENPIFTFATPSIISKDRENIDVIAHELAHSWSGNLVTNASWEHFWLNEGWTVYLERRILAAIHGEAYRHFSAIIGWKSLTDSIEHFGHDHEFTKLVTDLKGKDPDDAFSSIPYEKGFNFLFHLENLVGKPKFDKFIPHYFTVFKMKSLDSYEFKATILDFFKSDAEASKLLNELDWDKWFYTPGLPPKPQFDTSLVDVVYSLAQKWETLHNSSFKPQASDLEGLTANQIVVFLEQVLRWEQPLRPELSKLMGEVYGLAKSDNIEVSNLYFQVGMKAGDESVIEPTTELLGRIGRMKFVRPLFRNLQKINRPVALETFEKYKDFYHPICRGMVEKDLFGKK</sequence>
<comment type="subcellular location">
    <subcellularLocation>
        <location evidence="4 16">Cytoplasm</location>
    </subcellularLocation>
    <subcellularLocation>
        <location evidence="3">Nucleus</location>
    </subcellularLocation>
</comment>
<evidence type="ECO:0000256" key="14">
    <source>
        <dbReference type="PIRSR" id="PIRSR612777-2"/>
    </source>
</evidence>
<keyword evidence="8 15" id="KW-0479">Metal-binding</keyword>
<dbReference type="GO" id="GO:0005829">
    <property type="term" value="C:cytosol"/>
    <property type="evidence" value="ECO:0007669"/>
    <property type="project" value="TreeGrafter"/>
</dbReference>
<dbReference type="EC" id="3.4.11.-" evidence="16"/>
<dbReference type="FunFam" id="1.25.40.320:FF:000001">
    <property type="entry name" value="Leukotriene A(4) hydrolase"/>
    <property type="match status" value="1"/>
</dbReference>
<evidence type="ECO:0000256" key="6">
    <source>
        <dbReference type="ARBA" id="ARBA00022490"/>
    </source>
</evidence>
<dbReference type="Pfam" id="PF01433">
    <property type="entry name" value="Peptidase_M1"/>
    <property type="match status" value="1"/>
</dbReference>
<reference evidence="18" key="2">
    <citation type="journal article" date="2023" name="IMA Fungus">
        <title>Comparative genomic study of the Penicillium genus elucidates a diverse pangenome and 15 lateral gene transfer events.</title>
        <authorList>
            <person name="Petersen C."/>
            <person name="Sorensen T."/>
            <person name="Nielsen M.R."/>
            <person name="Sondergaard T.E."/>
            <person name="Sorensen J.L."/>
            <person name="Fitzpatrick D.A."/>
            <person name="Frisvad J.C."/>
            <person name="Nielsen K.L."/>
        </authorList>
    </citation>
    <scope>NUCLEOTIDE SEQUENCE</scope>
    <source>
        <strain evidence="18">IBT 21472</strain>
    </source>
</reference>
<dbReference type="GO" id="GO:0008270">
    <property type="term" value="F:zinc ion binding"/>
    <property type="evidence" value="ECO:0007669"/>
    <property type="project" value="InterPro"/>
</dbReference>
<keyword evidence="12" id="KW-0539">Nucleus</keyword>
<keyword evidence="10 15" id="KW-0862">Zinc</keyword>
<dbReference type="SUPFAM" id="SSF55486">
    <property type="entry name" value="Metalloproteases ('zincins'), catalytic domain"/>
    <property type="match status" value="1"/>
</dbReference>
<dbReference type="InterPro" id="IPR016024">
    <property type="entry name" value="ARM-type_fold"/>
</dbReference>
<evidence type="ECO:0000256" key="15">
    <source>
        <dbReference type="PIRSR" id="PIRSR612777-3"/>
    </source>
</evidence>
<feature type="binding site" evidence="14">
    <location>
        <begin position="567"/>
        <end position="569"/>
    </location>
    <ligand>
        <name>a peptide</name>
        <dbReference type="ChEBI" id="CHEBI:60466"/>
    </ligand>
</feature>
<dbReference type="InterPro" id="IPR042097">
    <property type="entry name" value="Aminopeptidase_N-like_N_sf"/>
</dbReference>
<feature type="active site" description="Proton donor" evidence="13">
    <location>
        <position position="386"/>
    </location>
</feature>
<evidence type="ECO:0000256" key="3">
    <source>
        <dbReference type="ARBA" id="ARBA00004123"/>
    </source>
</evidence>
<dbReference type="CDD" id="cd09599">
    <property type="entry name" value="M1_LTA4H"/>
    <property type="match status" value="1"/>
</dbReference>
<evidence type="ECO:0000259" key="17">
    <source>
        <dbReference type="SMART" id="SM01263"/>
    </source>
</evidence>
<evidence type="ECO:0000256" key="11">
    <source>
        <dbReference type="ARBA" id="ARBA00023049"/>
    </source>
</evidence>
<comment type="caution">
    <text evidence="18">The sequence shown here is derived from an EMBL/GenBank/DDBJ whole genome shotgun (WGS) entry which is preliminary data.</text>
</comment>
<name>A0A9W9Q047_9EURO</name>
<organism evidence="18 19">
    <name type="scientific">Penicillium atrosanguineum</name>
    <dbReference type="NCBI Taxonomy" id="1132637"/>
    <lineage>
        <taxon>Eukaryota</taxon>
        <taxon>Fungi</taxon>
        <taxon>Dikarya</taxon>
        <taxon>Ascomycota</taxon>
        <taxon>Pezizomycotina</taxon>
        <taxon>Eurotiomycetes</taxon>
        <taxon>Eurotiomycetidae</taxon>
        <taxon>Eurotiales</taxon>
        <taxon>Aspergillaceae</taxon>
        <taxon>Penicillium</taxon>
    </lineage>
</organism>
<comment type="function">
    <text evidence="2">Aminopeptidase that preferentially cleaves di- and tripeptides. Also has low epoxide hydrolase activity (in vitro). Can hydrolyze the epoxide leukotriene LTA(4) but it forms preferentially 5,6-dihydroxy-7,9,11,14-eicosatetraenoic acid rather than the cytokine leukotriene B(4) as the product compared to the homologous mammalian enzyme (in vitro).</text>
</comment>
<gene>
    <name evidence="18" type="ORF">N7476_006335</name>
</gene>
<feature type="binding site" evidence="14">
    <location>
        <begin position="269"/>
        <end position="274"/>
    </location>
    <ligand>
        <name>a peptide</name>
        <dbReference type="ChEBI" id="CHEBI:60466"/>
    </ligand>
</feature>
<dbReference type="FunFam" id="2.60.40.1730:FF:000004">
    <property type="entry name" value="Leukotriene A(4) hydrolase"/>
    <property type="match status" value="1"/>
</dbReference>
<accession>A0A9W9Q047</accession>
<evidence type="ECO:0000256" key="5">
    <source>
        <dbReference type="ARBA" id="ARBA00010136"/>
    </source>
</evidence>
<reference evidence="18" key="1">
    <citation type="submission" date="2022-12" db="EMBL/GenBank/DDBJ databases">
        <authorList>
            <person name="Petersen C."/>
        </authorList>
    </citation>
    <scope>NUCLEOTIDE SEQUENCE</scope>
    <source>
        <strain evidence="18">IBT 21472</strain>
    </source>
</reference>
<dbReference type="InterPro" id="IPR045357">
    <property type="entry name" value="Aminopeptidase_N-like_N"/>
</dbReference>
<dbReference type="FunFam" id="1.10.390.10:FF:000009">
    <property type="entry name" value="Leukotriene A(4) hydrolase"/>
    <property type="match status" value="1"/>
</dbReference>
<dbReference type="SUPFAM" id="SSF48371">
    <property type="entry name" value="ARM repeat"/>
    <property type="match status" value="1"/>
</dbReference>
<dbReference type="InterPro" id="IPR049980">
    <property type="entry name" value="LTA4H_cat"/>
</dbReference>
<comment type="catalytic activity">
    <reaction evidence="1 16">
        <text>an epoxide + H2O = an ethanediol</text>
        <dbReference type="Rhea" id="RHEA:19037"/>
        <dbReference type="ChEBI" id="CHEBI:15377"/>
        <dbReference type="ChEBI" id="CHEBI:32955"/>
        <dbReference type="ChEBI" id="CHEBI:140594"/>
        <dbReference type="EC" id="3.3.2.10"/>
    </reaction>
</comment>
<dbReference type="InterPro" id="IPR027268">
    <property type="entry name" value="Peptidase_M4/M1_CTD_sf"/>
</dbReference>
<dbReference type="Gene3D" id="2.60.40.1730">
    <property type="entry name" value="tricorn interacting facor f3 domain"/>
    <property type="match status" value="1"/>
</dbReference>
<dbReference type="InterPro" id="IPR012777">
    <property type="entry name" value="LTA4H"/>
</dbReference>
<comment type="cofactor">
    <cofactor evidence="15 16">
        <name>Zn(2+)</name>
        <dbReference type="ChEBI" id="CHEBI:29105"/>
    </cofactor>
    <text evidence="15 16">Binds 1 zinc ion per subunit.</text>
</comment>
<dbReference type="AlphaFoldDB" id="A0A9W9Q047"/>
<dbReference type="PRINTS" id="PR00756">
    <property type="entry name" value="ALADIPTASE"/>
</dbReference>
<dbReference type="Pfam" id="PF17900">
    <property type="entry name" value="Peptidase_M1_N"/>
    <property type="match status" value="1"/>
</dbReference>
<feature type="domain" description="Peptidase M1 leukotriene A4 hydrolase/aminopeptidase C-terminal" evidence="17">
    <location>
        <begin position="467"/>
        <end position="609"/>
    </location>
</feature>
<feature type="active site" description="Proton acceptor" evidence="13">
    <location>
        <position position="299"/>
    </location>
</feature>
<dbReference type="InterPro" id="IPR014782">
    <property type="entry name" value="Peptidase_M1_dom"/>
</dbReference>
<dbReference type="GO" id="GO:0006508">
    <property type="term" value="P:proteolysis"/>
    <property type="evidence" value="ECO:0007669"/>
    <property type="project" value="UniProtKB-KW"/>
</dbReference>
<evidence type="ECO:0000256" key="12">
    <source>
        <dbReference type="ARBA" id="ARBA00023242"/>
    </source>
</evidence>
<dbReference type="EMBL" id="JAPZBO010000005">
    <property type="protein sequence ID" value="KAJ5316028.1"/>
    <property type="molecule type" value="Genomic_DNA"/>
</dbReference>
<evidence type="ECO:0000256" key="7">
    <source>
        <dbReference type="ARBA" id="ARBA00022670"/>
    </source>
</evidence>
<keyword evidence="19" id="KW-1185">Reference proteome</keyword>
<feature type="binding site" evidence="14">
    <location>
        <begin position="138"/>
        <end position="140"/>
    </location>
    <ligand>
        <name>a peptide</name>
        <dbReference type="ChEBI" id="CHEBI:60466"/>
    </ligand>
</feature>
<dbReference type="SUPFAM" id="SSF63737">
    <property type="entry name" value="Leukotriene A4 hydrolase N-terminal domain"/>
    <property type="match status" value="1"/>
</dbReference>
<evidence type="ECO:0000256" key="4">
    <source>
        <dbReference type="ARBA" id="ARBA00004496"/>
    </source>
</evidence>
<dbReference type="SMART" id="SM01263">
    <property type="entry name" value="Leuk-A4-hydro_C"/>
    <property type="match status" value="1"/>
</dbReference>
<dbReference type="Proteomes" id="UP001147746">
    <property type="component" value="Unassembled WGS sequence"/>
</dbReference>
<dbReference type="GO" id="GO:0004177">
    <property type="term" value="F:aminopeptidase activity"/>
    <property type="evidence" value="ECO:0007669"/>
    <property type="project" value="TreeGrafter"/>
</dbReference>
<dbReference type="InterPro" id="IPR038502">
    <property type="entry name" value="M1_LTA-4_hydro/amino_C_sf"/>
</dbReference>
<dbReference type="Gene3D" id="3.30.2010.30">
    <property type="match status" value="1"/>
</dbReference>
<feature type="binding site" evidence="15">
    <location>
        <position position="321"/>
    </location>
    <ligand>
        <name>Zn(2+)</name>
        <dbReference type="ChEBI" id="CHEBI:29105"/>
        <note>catalytic</note>
    </ligand>
</feature>
<dbReference type="NCBIfam" id="TIGR02411">
    <property type="entry name" value="leuko_A4_hydro"/>
    <property type="match status" value="1"/>
</dbReference>
<feature type="binding site" evidence="15">
    <location>
        <position position="298"/>
    </location>
    <ligand>
        <name>Zn(2+)</name>
        <dbReference type="ChEBI" id="CHEBI:29105"/>
        <note>catalytic</note>
    </ligand>
</feature>
<evidence type="ECO:0000256" key="1">
    <source>
        <dbReference type="ARBA" id="ARBA00001268"/>
    </source>
</evidence>
<evidence type="ECO:0000256" key="8">
    <source>
        <dbReference type="ARBA" id="ARBA00022723"/>
    </source>
</evidence>
<dbReference type="InterPro" id="IPR001930">
    <property type="entry name" value="Peptidase_M1"/>
</dbReference>
<dbReference type="PANTHER" id="PTHR45726">
    <property type="entry name" value="LEUKOTRIENE A-4 HYDROLASE"/>
    <property type="match status" value="1"/>
</dbReference>
<dbReference type="Gene3D" id="1.10.390.10">
    <property type="entry name" value="Neutral Protease Domain 2"/>
    <property type="match status" value="1"/>
</dbReference>
<dbReference type="InterPro" id="IPR015211">
    <property type="entry name" value="Peptidase_M1_C"/>
</dbReference>
<keyword evidence="11 16" id="KW-0482">Metalloprotease</keyword>
<dbReference type="GO" id="GO:0008237">
    <property type="term" value="F:metallopeptidase activity"/>
    <property type="evidence" value="ECO:0007669"/>
    <property type="project" value="UniProtKB-KW"/>
</dbReference>
<dbReference type="InterPro" id="IPR034015">
    <property type="entry name" value="M1_LTA4H"/>
</dbReference>
<dbReference type="PANTHER" id="PTHR45726:SF3">
    <property type="entry name" value="LEUKOTRIENE A-4 HYDROLASE"/>
    <property type="match status" value="1"/>
</dbReference>
<protein>
    <recommendedName>
        <fullName evidence="16">Leukotriene A(4) hydrolase</fullName>
        <shortName evidence="16">LTA-4 hydrolase</shortName>
        <ecNumber evidence="16">3.3.2.10</ecNumber>
        <ecNumber evidence="16">3.4.11.-</ecNumber>
    </recommendedName>
</protein>
<dbReference type="Gene3D" id="1.25.40.320">
    <property type="entry name" value="Peptidase M1, leukotriene A4 hydrolase/aminopeptidase C-terminal domain"/>
    <property type="match status" value="1"/>
</dbReference>
<feature type="binding site" evidence="15">
    <location>
        <position position="302"/>
    </location>
    <ligand>
        <name>Zn(2+)</name>
        <dbReference type="ChEBI" id="CHEBI:29105"/>
        <note>catalytic</note>
    </ligand>
</feature>
<keyword evidence="9 16" id="KW-0378">Hydrolase</keyword>
<comment type="similarity">
    <text evidence="5 16">Belongs to the peptidase M1 family.</text>
</comment>
<evidence type="ECO:0000313" key="19">
    <source>
        <dbReference type="Proteomes" id="UP001147746"/>
    </source>
</evidence>
<dbReference type="GO" id="GO:0004301">
    <property type="term" value="F:epoxide hydrolase activity"/>
    <property type="evidence" value="ECO:0007669"/>
    <property type="project" value="UniProtKB-EC"/>
</dbReference>